<evidence type="ECO:0000256" key="1">
    <source>
        <dbReference type="ARBA" id="ARBA00009209"/>
    </source>
</evidence>
<dbReference type="PRINTS" id="PR00735">
    <property type="entry name" value="GLHYDRLASE8"/>
</dbReference>
<comment type="caution">
    <text evidence="4">The sequence shown here is derived from an EMBL/GenBank/DDBJ whole genome shotgun (WGS) entry which is preliminary data.</text>
</comment>
<dbReference type="RefSeq" id="WP_114288770.1">
    <property type="nucleotide sequence ID" value="NZ_CP081461.1"/>
</dbReference>
<dbReference type="Proteomes" id="UP000288197">
    <property type="component" value="Unassembled WGS sequence"/>
</dbReference>
<dbReference type="Gene3D" id="1.50.10.10">
    <property type="match status" value="1"/>
</dbReference>
<evidence type="ECO:0000256" key="2">
    <source>
        <dbReference type="ARBA" id="ARBA00022801"/>
    </source>
</evidence>
<dbReference type="InterPro" id="IPR002037">
    <property type="entry name" value="Glyco_hydro_8"/>
</dbReference>
<dbReference type="OrthoDB" id="9803461at2"/>
<dbReference type="GO" id="GO:0004553">
    <property type="term" value="F:hydrolase activity, hydrolyzing O-glycosyl compounds"/>
    <property type="evidence" value="ECO:0007669"/>
    <property type="project" value="InterPro"/>
</dbReference>
<dbReference type="InterPro" id="IPR012341">
    <property type="entry name" value="6hp_glycosidase-like_sf"/>
</dbReference>
<reference evidence="4 5" key="1">
    <citation type="submission" date="2017-05" db="EMBL/GenBank/DDBJ databases">
        <title>Vagococcus spp. assemblies.</title>
        <authorList>
            <person name="Gulvik C.A."/>
        </authorList>
    </citation>
    <scope>NUCLEOTIDE SEQUENCE [LARGE SCALE GENOMIC DNA]</scope>
    <source>
        <strain evidence="4 5">NCFB 2497</strain>
    </source>
</reference>
<gene>
    <name evidence="4" type="ORF">CBF32_01125</name>
</gene>
<dbReference type="GeneID" id="63145487"/>
<evidence type="ECO:0000256" key="3">
    <source>
        <dbReference type="ARBA" id="ARBA00023295"/>
    </source>
</evidence>
<dbReference type="GO" id="GO:0005975">
    <property type="term" value="P:carbohydrate metabolic process"/>
    <property type="evidence" value="ECO:0007669"/>
    <property type="project" value="InterPro"/>
</dbReference>
<evidence type="ECO:0000313" key="5">
    <source>
        <dbReference type="Proteomes" id="UP000288197"/>
    </source>
</evidence>
<organism evidence="4 5">
    <name type="scientific">Vagococcus fluvialis</name>
    <dbReference type="NCBI Taxonomy" id="2738"/>
    <lineage>
        <taxon>Bacteria</taxon>
        <taxon>Bacillati</taxon>
        <taxon>Bacillota</taxon>
        <taxon>Bacilli</taxon>
        <taxon>Lactobacillales</taxon>
        <taxon>Enterococcaceae</taxon>
        <taxon>Vagococcus</taxon>
    </lineage>
</organism>
<dbReference type="EMBL" id="NGJX01000001">
    <property type="protein sequence ID" value="RSU05628.1"/>
    <property type="molecule type" value="Genomic_DNA"/>
</dbReference>
<evidence type="ECO:0000313" key="4">
    <source>
        <dbReference type="EMBL" id="RSU05628.1"/>
    </source>
</evidence>
<comment type="similarity">
    <text evidence="1">Belongs to the glycosyl hydrolase 8 (cellulase D) family.</text>
</comment>
<name>A0A369B0M4_9ENTE</name>
<keyword evidence="2" id="KW-0378">Hydrolase</keyword>
<keyword evidence="5" id="KW-1185">Reference proteome</keyword>
<accession>A0A369B0M4</accession>
<dbReference type="InterPro" id="IPR008928">
    <property type="entry name" value="6-hairpin_glycosidase_sf"/>
</dbReference>
<sequence length="370" mass="42286">MRKKPLIVWSLLTIVILIYIGILLLSIKSNDDKLKKEVYRDWHDSYVMKNEYGSFVNTSNDPKKPIALSESQGYGMLITALAGDLGYAKESDFKALVSYYEAFKIADDNYLMEWKQTTKEKKWQSEDHNSATDGDLDIAYALFRASKVWPDSKEDYSGKAKNILESLKEHVYSEKTGVLSVGNWATESKLYWNLFRPSDVTPYYFDSFYRKTKDPIWLDINQKSLDYLEILSDNNEHGLIPDFAWIDSDKVVPAKAKDVATKNDGDYAYNALRIPLRLAYSDNPRATKIKNKLLTFFSEQQQVKAGYTLKGEPLEDYPSISYSAPLLLAAVGQDEFSGIYADSRWVMYEPIDGSNYYGDSLKAMSVLVVE</sequence>
<keyword evidence="3" id="KW-0326">Glycosidase</keyword>
<dbReference type="AlphaFoldDB" id="A0A369B0M4"/>
<dbReference type="Pfam" id="PF01270">
    <property type="entry name" value="Glyco_hydro_8"/>
    <property type="match status" value="1"/>
</dbReference>
<proteinExistence type="inferred from homology"/>
<protein>
    <submittedName>
        <fullName evidence="4">Uncharacterized protein</fullName>
    </submittedName>
</protein>
<dbReference type="SUPFAM" id="SSF48208">
    <property type="entry name" value="Six-hairpin glycosidases"/>
    <property type="match status" value="1"/>
</dbReference>